<accession>A0AA49K965</accession>
<feature type="domain" description="GST N-terminal" evidence="2">
    <location>
        <begin position="2"/>
        <end position="86"/>
    </location>
</feature>
<dbReference type="EMBL" id="ON556681">
    <property type="protein sequence ID" value="WLE99332.1"/>
    <property type="molecule type" value="mRNA"/>
</dbReference>
<dbReference type="PANTHER" id="PTHR44051">
    <property type="entry name" value="GLUTATHIONE S-TRANSFERASE-RELATED"/>
    <property type="match status" value="1"/>
</dbReference>
<sequence>MAPLTFHTAPGIPNPDVVHMYAEERGCQSMLADVVVNVGTGENRSPEFLKINPLGEVPALILPSGQALTESIAIVKYLDDAQGWSPLVGTTAEERALVDMWLLRCEQKVLEPIGCAFRNGPMAAFFKDRRPGYIHPEHAAGMRVAGATGLKWLDGMLADGRQYLCGDRFTLADIRFYCLYSFYTKMDKVQKAPDSLSHFNAYMDRIKARPSASAIVPKKSKL</sequence>
<protein>
    <submittedName>
        <fullName evidence="4">Glutathione S-transferase 2</fullName>
    </submittedName>
</protein>
<dbReference type="AlphaFoldDB" id="A0AA49K965"/>
<dbReference type="Gene3D" id="1.20.1050.10">
    <property type="match status" value="1"/>
</dbReference>
<gene>
    <name evidence="4" type="primary">GST2</name>
</gene>
<dbReference type="SUPFAM" id="SSF52833">
    <property type="entry name" value="Thioredoxin-like"/>
    <property type="match status" value="1"/>
</dbReference>
<dbReference type="PROSITE" id="PS50405">
    <property type="entry name" value="GST_CTER"/>
    <property type="match status" value="1"/>
</dbReference>
<organism evidence="4">
    <name type="scientific">Alexandrium pacificum</name>
    <dbReference type="NCBI Taxonomy" id="1565494"/>
    <lineage>
        <taxon>Eukaryota</taxon>
        <taxon>Sar</taxon>
        <taxon>Alveolata</taxon>
        <taxon>Dinophyceae</taxon>
        <taxon>Gonyaulacales</taxon>
        <taxon>Pyrocystaceae</taxon>
        <taxon>Alexandrium</taxon>
    </lineage>
</organism>
<name>A0AA49K965_9DINO</name>
<dbReference type="SFLD" id="SFLDG00358">
    <property type="entry name" value="Main_(cytGST)"/>
    <property type="match status" value="1"/>
</dbReference>
<dbReference type="InterPro" id="IPR036282">
    <property type="entry name" value="Glutathione-S-Trfase_C_sf"/>
</dbReference>
<evidence type="ECO:0000256" key="1">
    <source>
        <dbReference type="ARBA" id="ARBA00007409"/>
    </source>
</evidence>
<dbReference type="Pfam" id="PF13409">
    <property type="entry name" value="GST_N_2"/>
    <property type="match status" value="1"/>
</dbReference>
<evidence type="ECO:0000259" key="2">
    <source>
        <dbReference type="PROSITE" id="PS50404"/>
    </source>
</evidence>
<dbReference type="InterPro" id="IPR010987">
    <property type="entry name" value="Glutathione-S-Trfase_C-like"/>
</dbReference>
<dbReference type="SFLD" id="SFLDS00019">
    <property type="entry name" value="Glutathione_Transferase_(cytos"/>
    <property type="match status" value="1"/>
</dbReference>
<dbReference type="PROSITE" id="PS50404">
    <property type="entry name" value="GST_NTER"/>
    <property type="match status" value="1"/>
</dbReference>
<evidence type="ECO:0000259" key="3">
    <source>
        <dbReference type="PROSITE" id="PS50405"/>
    </source>
</evidence>
<dbReference type="InterPro" id="IPR036249">
    <property type="entry name" value="Thioredoxin-like_sf"/>
</dbReference>
<feature type="domain" description="GST C-terminal" evidence="3">
    <location>
        <begin position="91"/>
        <end position="222"/>
    </location>
</feature>
<dbReference type="SUPFAM" id="SSF47616">
    <property type="entry name" value="GST C-terminal domain-like"/>
    <property type="match status" value="1"/>
</dbReference>
<comment type="similarity">
    <text evidence="1">Belongs to the GST superfamily.</text>
</comment>
<dbReference type="Gene3D" id="3.40.30.10">
    <property type="entry name" value="Glutaredoxin"/>
    <property type="match status" value="1"/>
</dbReference>
<dbReference type="Pfam" id="PF13410">
    <property type="entry name" value="GST_C_2"/>
    <property type="match status" value="1"/>
</dbReference>
<proteinExistence type="evidence at transcript level"/>
<dbReference type="InterPro" id="IPR004045">
    <property type="entry name" value="Glutathione_S-Trfase_N"/>
</dbReference>
<dbReference type="PANTHER" id="PTHR44051:SF8">
    <property type="entry name" value="GLUTATHIONE S-TRANSFERASE GSTA"/>
    <property type="match status" value="1"/>
</dbReference>
<evidence type="ECO:0000313" key="4">
    <source>
        <dbReference type="EMBL" id="WLE99332.1"/>
    </source>
</evidence>
<dbReference type="InterPro" id="IPR040079">
    <property type="entry name" value="Glutathione_S-Trfase"/>
</dbReference>
<reference evidence="4" key="1">
    <citation type="submission" date="2022-05" db="EMBL/GenBank/DDBJ databases">
        <title>Molecular cloning and transcriptional response of novel glutathione S-transferase from harmful dinoflagellate Alexandrium pacificum.</title>
        <authorList>
            <person name="Park H."/>
        </authorList>
    </citation>
    <scope>NUCLEOTIDE SEQUENCE</scope>
    <source>
        <strain evidence="4">Alex05</strain>
    </source>
</reference>